<dbReference type="GO" id="GO:0005886">
    <property type="term" value="C:plasma membrane"/>
    <property type="evidence" value="ECO:0007669"/>
    <property type="project" value="UniProtKB-SubCell"/>
</dbReference>
<comment type="subcellular location">
    <subcellularLocation>
        <location evidence="1">Cell membrane</location>
    </subcellularLocation>
</comment>
<evidence type="ECO:0000256" key="8">
    <source>
        <dbReference type="SAM" id="Phobius"/>
    </source>
</evidence>
<dbReference type="EMBL" id="BART01022536">
    <property type="protein sequence ID" value="GAG97629.1"/>
    <property type="molecule type" value="Genomic_DNA"/>
</dbReference>
<evidence type="ECO:0000256" key="5">
    <source>
        <dbReference type="ARBA" id="ARBA00022989"/>
    </source>
</evidence>
<evidence type="ECO:0000259" key="9">
    <source>
        <dbReference type="Pfam" id="PF18967"/>
    </source>
</evidence>
<evidence type="ECO:0000256" key="1">
    <source>
        <dbReference type="ARBA" id="ARBA00004236"/>
    </source>
</evidence>
<sequence length="171" mass="18783">MEERLRYILSTVNEWLKFAEAKNGALLAVDTAIIFGIFKLASDSAWPHAIFSYLTISLVIASAVSCLVSFIPRIKIPTVTLNQKPNTGVSLLFYAHIAKYDPESYLKDLYGQSDSTTPSSSFEMDFARQIVTNSGIAVKKYHCFTVALWLTVVALILLLIAGIAMITLASA</sequence>
<protein>
    <recommendedName>
        <fullName evidence="9">Pycsar effector protein domain-containing protein</fullName>
    </recommendedName>
</protein>
<feature type="domain" description="Pycsar effector protein" evidence="9">
    <location>
        <begin position="5"/>
        <end position="163"/>
    </location>
</feature>
<dbReference type="AlphaFoldDB" id="X1BP09"/>
<evidence type="ECO:0000313" key="10">
    <source>
        <dbReference type="EMBL" id="GAG97629.1"/>
    </source>
</evidence>
<dbReference type="Pfam" id="PF18967">
    <property type="entry name" value="PycTM"/>
    <property type="match status" value="1"/>
</dbReference>
<evidence type="ECO:0000256" key="2">
    <source>
        <dbReference type="ARBA" id="ARBA00022475"/>
    </source>
</evidence>
<accession>X1BP09</accession>
<evidence type="ECO:0000256" key="4">
    <source>
        <dbReference type="ARBA" id="ARBA00022741"/>
    </source>
</evidence>
<dbReference type="GO" id="GO:0000166">
    <property type="term" value="F:nucleotide binding"/>
    <property type="evidence" value="ECO:0007669"/>
    <property type="project" value="UniProtKB-KW"/>
</dbReference>
<keyword evidence="2" id="KW-1003">Cell membrane</keyword>
<keyword evidence="5 8" id="KW-1133">Transmembrane helix</keyword>
<keyword evidence="4" id="KW-0547">Nucleotide-binding</keyword>
<evidence type="ECO:0000256" key="3">
    <source>
        <dbReference type="ARBA" id="ARBA00022692"/>
    </source>
</evidence>
<dbReference type="GO" id="GO:0051607">
    <property type="term" value="P:defense response to virus"/>
    <property type="evidence" value="ECO:0007669"/>
    <property type="project" value="UniProtKB-KW"/>
</dbReference>
<keyword evidence="3 8" id="KW-0812">Transmembrane</keyword>
<organism evidence="10">
    <name type="scientific">marine sediment metagenome</name>
    <dbReference type="NCBI Taxonomy" id="412755"/>
    <lineage>
        <taxon>unclassified sequences</taxon>
        <taxon>metagenomes</taxon>
        <taxon>ecological metagenomes</taxon>
    </lineage>
</organism>
<gene>
    <name evidence="10" type="ORF">S01H4_41238</name>
</gene>
<feature type="transmembrane region" description="Helical" evidence="8">
    <location>
        <begin position="146"/>
        <end position="169"/>
    </location>
</feature>
<reference evidence="10" key="1">
    <citation type="journal article" date="2014" name="Front. Microbiol.">
        <title>High frequency of phylogenetically diverse reductive dehalogenase-homologous genes in deep subseafloor sedimentary metagenomes.</title>
        <authorList>
            <person name="Kawai M."/>
            <person name="Futagami T."/>
            <person name="Toyoda A."/>
            <person name="Takaki Y."/>
            <person name="Nishi S."/>
            <person name="Hori S."/>
            <person name="Arai W."/>
            <person name="Tsubouchi T."/>
            <person name="Morono Y."/>
            <person name="Uchiyama I."/>
            <person name="Ito T."/>
            <person name="Fujiyama A."/>
            <person name="Inagaki F."/>
            <person name="Takami H."/>
        </authorList>
    </citation>
    <scope>NUCLEOTIDE SEQUENCE</scope>
    <source>
        <strain evidence="10">Expedition CK06-06</strain>
    </source>
</reference>
<name>X1BP09_9ZZZZ</name>
<comment type="caution">
    <text evidence="10">The sequence shown here is derived from an EMBL/GenBank/DDBJ whole genome shotgun (WGS) entry which is preliminary data.</text>
</comment>
<evidence type="ECO:0000256" key="7">
    <source>
        <dbReference type="ARBA" id="ARBA00023136"/>
    </source>
</evidence>
<dbReference type="InterPro" id="IPR043760">
    <property type="entry name" value="PycTM_dom"/>
</dbReference>
<evidence type="ECO:0000256" key="6">
    <source>
        <dbReference type="ARBA" id="ARBA00023118"/>
    </source>
</evidence>
<proteinExistence type="predicted"/>
<feature type="transmembrane region" description="Helical" evidence="8">
    <location>
        <begin position="50"/>
        <end position="71"/>
    </location>
</feature>
<keyword evidence="7 8" id="KW-0472">Membrane</keyword>
<keyword evidence="6" id="KW-0051">Antiviral defense</keyword>